<sequence length="224" mass="24864">MAFKLSQHCAAFLAEAGWGDARVTPLVQDASTRRYFRLQKTGGTAILLSAPMDNAEPLCQPQMTAAERDQAGYTAMARLAGNDCVAFLAIARELSNRGFSAPVILHAKPQQGLILLEDLGDDLFAQILDNGQADEREIYGAAITILAALARASFATDFQYQHQHWQVIDYDRTALLAEVQLFCQWYLPHQNIAISDAFRAELLQAWEQVLDQIDGQNKVLVLRD</sequence>
<organism evidence="1">
    <name type="scientific">hydrothermal vent metagenome</name>
    <dbReference type="NCBI Taxonomy" id="652676"/>
    <lineage>
        <taxon>unclassified sequences</taxon>
        <taxon>metagenomes</taxon>
        <taxon>ecological metagenomes</taxon>
    </lineage>
</organism>
<accession>A0A3B0RZ70</accession>
<dbReference type="AlphaFoldDB" id="A0A3B0RZ70"/>
<dbReference type="Gene3D" id="3.30.200.20">
    <property type="entry name" value="Phosphorylase Kinase, domain 1"/>
    <property type="match status" value="1"/>
</dbReference>
<reference evidence="1" key="1">
    <citation type="submission" date="2018-06" db="EMBL/GenBank/DDBJ databases">
        <authorList>
            <person name="Zhirakovskaya E."/>
        </authorList>
    </citation>
    <scope>NUCLEOTIDE SEQUENCE</scope>
</reference>
<feature type="non-terminal residue" evidence="1">
    <location>
        <position position="224"/>
    </location>
</feature>
<evidence type="ECO:0000313" key="1">
    <source>
        <dbReference type="EMBL" id="VAV88595.1"/>
    </source>
</evidence>
<proteinExistence type="predicted"/>
<dbReference type="EMBL" id="UOEE01000070">
    <property type="protein sequence ID" value="VAV88595.1"/>
    <property type="molecule type" value="Genomic_DNA"/>
</dbReference>
<gene>
    <name evidence="1" type="ORF">MNBD_ALPHA06-1059</name>
</gene>
<dbReference type="SUPFAM" id="SSF56112">
    <property type="entry name" value="Protein kinase-like (PK-like)"/>
    <property type="match status" value="1"/>
</dbReference>
<name>A0A3B0RZ70_9ZZZZ</name>
<protein>
    <submittedName>
        <fullName evidence="1">Uncharacterized protein</fullName>
    </submittedName>
</protein>
<dbReference type="Gene3D" id="3.90.1200.10">
    <property type="match status" value="1"/>
</dbReference>
<dbReference type="InterPro" id="IPR011009">
    <property type="entry name" value="Kinase-like_dom_sf"/>
</dbReference>